<dbReference type="Proteomes" id="UP000605361">
    <property type="component" value="Unassembled WGS sequence"/>
</dbReference>
<protein>
    <submittedName>
        <fullName evidence="1">Uncharacterized protein</fullName>
    </submittedName>
</protein>
<comment type="caution">
    <text evidence="1">The sequence shown here is derived from an EMBL/GenBank/DDBJ whole genome shotgun (WGS) entry which is preliminary data.</text>
</comment>
<accession>A0A931AJT9</accession>
<organism evidence="1 2">
    <name type="scientific">Nonomuraea cypriaca</name>
    <dbReference type="NCBI Taxonomy" id="1187855"/>
    <lineage>
        <taxon>Bacteria</taxon>
        <taxon>Bacillati</taxon>
        <taxon>Actinomycetota</taxon>
        <taxon>Actinomycetes</taxon>
        <taxon>Streptosporangiales</taxon>
        <taxon>Streptosporangiaceae</taxon>
        <taxon>Nonomuraea</taxon>
    </lineage>
</organism>
<sequence>MPGSRTPSHGISFSVIAPAAYLREFVAQTPATIHHVAAQRVLLDPADRAFFLEEERRGATIILDNGVFDLGQSLSPCELVRAARAVNAEEIILPDVIGDASATMRASDLAAAQILDMSEEFRLCAVVQAANDEDWHRCYDHFTTRDYVGAIAFPASRDKEPSRALSKNRVAATEHLEAHGMVDTDRIYRLLGLGRTGHLELFEQRRHEWISSVDAAAPVLLGAMGIRMMPDGPYEKLSTPRVETVQHIEPDRFSLIRDNIKAVRYAAGCPIEIRTPA</sequence>
<keyword evidence="2" id="KW-1185">Reference proteome</keyword>
<proteinExistence type="predicted"/>
<dbReference type="RefSeq" id="WP_195901915.1">
    <property type="nucleotide sequence ID" value="NZ_JADOGI010000250.1"/>
</dbReference>
<name>A0A931AJT9_9ACTN</name>
<evidence type="ECO:0000313" key="1">
    <source>
        <dbReference type="EMBL" id="MBF8193035.1"/>
    </source>
</evidence>
<dbReference type="AlphaFoldDB" id="A0A931AJT9"/>
<gene>
    <name evidence="1" type="ORF">ITP53_46665</name>
</gene>
<reference evidence="1" key="1">
    <citation type="submission" date="2020-11" db="EMBL/GenBank/DDBJ databases">
        <title>Whole-genome analyses of Nonomuraea sp. K274.</title>
        <authorList>
            <person name="Veyisoglu A."/>
        </authorList>
    </citation>
    <scope>NUCLEOTIDE SEQUENCE</scope>
    <source>
        <strain evidence="1">K274</strain>
    </source>
</reference>
<dbReference type="EMBL" id="JADOGI010000250">
    <property type="protein sequence ID" value="MBF8193035.1"/>
    <property type="molecule type" value="Genomic_DNA"/>
</dbReference>
<evidence type="ECO:0000313" key="2">
    <source>
        <dbReference type="Proteomes" id="UP000605361"/>
    </source>
</evidence>